<dbReference type="PANTHER" id="PTHR13900">
    <property type="entry name" value="TRANSCRIPTION INITIATION FACTOR TFIID"/>
    <property type="match status" value="1"/>
</dbReference>
<dbReference type="GO" id="GO:0005669">
    <property type="term" value="C:transcription factor TFIID complex"/>
    <property type="evidence" value="ECO:0007669"/>
    <property type="project" value="InterPro"/>
</dbReference>
<feature type="compositionally biased region" description="Basic residues" evidence="3">
    <location>
        <begin position="705"/>
        <end position="716"/>
    </location>
</feature>
<feature type="compositionally biased region" description="Pro residues" evidence="3">
    <location>
        <begin position="736"/>
        <end position="748"/>
    </location>
</feature>
<proteinExistence type="predicted"/>
<dbReference type="Proteomes" id="UP001190700">
    <property type="component" value="Unassembled WGS sequence"/>
</dbReference>
<dbReference type="GO" id="GO:0016251">
    <property type="term" value="F:RNA polymerase II general transcription initiation factor activity"/>
    <property type="evidence" value="ECO:0007669"/>
    <property type="project" value="InterPro"/>
</dbReference>
<dbReference type="InterPro" id="IPR022591">
    <property type="entry name" value="TAF1_HAT_dom"/>
</dbReference>
<keyword evidence="2" id="KW-0539">Nucleus</keyword>
<feature type="compositionally biased region" description="Low complexity" evidence="3">
    <location>
        <begin position="691"/>
        <end position="704"/>
    </location>
</feature>
<dbReference type="InterPro" id="IPR040240">
    <property type="entry name" value="TAF1"/>
</dbReference>
<dbReference type="PANTHER" id="PTHR13900:SF0">
    <property type="entry name" value="TRANSCRIPTION INITIATION FACTOR TFIID SUBUNIT 1"/>
    <property type="match status" value="1"/>
</dbReference>
<dbReference type="GO" id="GO:0017025">
    <property type="term" value="F:TBP-class protein binding"/>
    <property type="evidence" value="ECO:0007669"/>
    <property type="project" value="InterPro"/>
</dbReference>
<feature type="compositionally biased region" description="Basic and acidic residues" evidence="3">
    <location>
        <begin position="717"/>
        <end position="729"/>
    </location>
</feature>
<evidence type="ECO:0000259" key="4">
    <source>
        <dbReference type="Pfam" id="PF12157"/>
    </source>
</evidence>
<dbReference type="GO" id="GO:0004402">
    <property type="term" value="F:histone acetyltransferase activity"/>
    <property type="evidence" value="ECO:0007669"/>
    <property type="project" value="InterPro"/>
</dbReference>
<feature type="domain" description="Transcription initiation factor TFIID subunit 1 histone acetyltransferase" evidence="4">
    <location>
        <begin position="15"/>
        <end position="552"/>
    </location>
</feature>
<dbReference type="GO" id="GO:0051123">
    <property type="term" value="P:RNA polymerase II preinitiation complex assembly"/>
    <property type="evidence" value="ECO:0007669"/>
    <property type="project" value="TreeGrafter"/>
</dbReference>
<evidence type="ECO:0000256" key="3">
    <source>
        <dbReference type="SAM" id="MobiDB-lite"/>
    </source>
</evidence>
<feature type="region of interest" description="Disordered" evidence="3">
    <location>
        <begin position="691"/>
        <end position="748"/>
    </location>
</feature>
<feature type="region of interest" description="Disordered" evidence="3">
    <location>
        <begin position="604"/>
        <end position="630"/>
    </location>
</feature>
<evidence type="ECO:0000256" key="2">
    <source>
        <dbReference type="ARBA" id="ARBA00023242"/>
    </source>
</evidence>
<dbReference type="Pfam" id="PF12157">
    <property type="entry name" value="DUF3591"/>
    <property type="match status" value="1"/>
</dbReference>
<comment type="caution">
    <text evidence="5">The sequence shown here is derived from an EMBL/GenBank/DDBJ whole genome shotgun (WGS) entry which is preliminary data.</text>
</comment>
<comment type="subcellular location">
    <subcellularLocation>
        <location evidence="1">Nucleus</location>
    </subcellularLocation>
</comment>
<dbReference type="EMBL" id="LGRX02021738">
    <property type="protein sequence ID" value="KAK3256353.1"/>
    <property type="molecule type" value="Genomic_DNA"/>
</dbReference>
<keyword evidence="6" id="KW-1185">Reference proteome</keyword>
<gene>
    <name evidence="5" type="ORF">CYMTET_34507</name>
</gene>
<name>A0AAE0KPW2_9CHLO</name>
<accession>A0AAE0KPW2</accession>
<dbReference type="AlphaFoldDB" id="A0AAE0KPW2"/>
<organism evidence="5 6">
    <name type="scientific">Cymbomonas tetramitiformis</name>
    <dbReference type="NCBI Taxonomy" id="36881"/>
    <lineage>
        <taxon>Eukaryota</taxon>
        <taxon>Viridiplantae</taxon>
        <taxon>Chlorophyta</taxon>
        <taxon>Pyramimonadophyceae</taxon>
        <taxon>Pyramimonadales</taxon>
        <taxon>Pyramimonadaceae</taxon>
        <taxon>Cymbomonas</taxon>
    </lineage>
</organism>
<feature type="region of interest" description="Disordered" evidence="3">
    <location>
        <begin position="646"/>
        <end position="676"/>
    </location>
</feature>
<evidence type="ECO:0000256" key="1">
    <source>
        <dbReference type="ARBA" id="ARBA00004123"/>
    </source>
</evidence>
<evidence type="ECO:0000313" key="6">
    <source>
        <dbReference type="Proteomes" id="UP001190700"/>
    </source>
</evidence>
<evidence type="ECO:0000313" key="5">
    <source>
        <dbReference type="EMBL" id="KAK3256353.1"/>
    </source>
</evidence>
<sequence length="784" mass="86129">MFLAPEVAVGPSGGVVHSMPALKLATMPPYLKNTSNFHRPKAMFKPPVAKTKQLTIRQAETFKCAINTLGGVKKELSVEKTAGLREVLGQIMDKWRKDASSEKLLCEWSLEADLPALYTTKDNRVQEMDFARPVSAQGNSVYLVCRRVVPVFTKQALSGPGKDKPLKPPAAFKSKAQLTAGNGSVILCEHSEEYPLLLSNAGMGTRLMSYYQKRSPTDSAGNVKTSNGPEVVELDPRDPSPFLSSLNPGQWQHALESKMTRSPIFSHPPHPTDFLLIRKGCGRLMIREITATYTVGMQEPLMEVNVPNSELSQKYCEKRLQVYVYRHFRSKQAKGDKPVIPIKDLTTKFTKQSDTLIRKKIKHCANYERQGNDTGLWKLKEGFELPAEDVLRRLVKPEDVCLQEAMQAGVDVLKQQHVDAQRVCTVTPAQISAAVQQLPQEPRIKGAAGALEMALLRTPWAQTSSFMSALQGKGTLDILGDLHALFYVRRARAPEKKEKEPAMKDMPGAGAVTGTNADLRRLSMEAAADILHKLGVHADEINRLTRWQRIALVRNLSTAAAADGSHAGIGRFARGTRTSLAQQFALQREAHNNVFHKQADALGQAKGAQAPRGPRGGAGSDVDSDSDLDMEGLEDDLEKDLMEEGGPEKACQHRAGVVPREGRAKRKTADEEEVDEEAELKDLHMMLAKSDPQKAAAADKALQQSKKKRLQLRRIVTHREPDGSTRHEVAPSSSPLLPPSSPPPPPLRPLLPRCLAALAGLYLLQGRGRLQDSGVQLAPQPLVL</sequence>
<reference evidence="5 6" key="1">
    <citation type="journal article" date="2015" name="Genome Biol. Evol.">
        <title>Comparative Genomics of a Bacterivorous Green Alga Reveals Evolutionary Causalities and Consequences of Phago-Mixotrophic Mode of Nutrition.</title>
        <authorList>
            <person name="Burns J.A."/>
            <person name="Paasch A."/>
            <person name="Narechania A."/>
            <person name="Kim E."/>
        </authorList>
    </citation>
    <scope>NUCLEOTIDE SEQUENCE [LARGE SCALE GENOMIC DNA]</scope>
    <source>
        <strain evidence="5 6">PLY_AMNH</strain>
    </source>
</reference>
<protein>
    <recommendedName>
        <fullName evidence="4">Transcription initiation factor TFIID subunit 1 histone acetyltransferase domain-containing protein</fullName>
    </recommendedName>
</protein>